<keyword evidence="2" id="KW-1185">Reference proteome</keyword>
<sequence>MAQRLGRWRIELVGAAPAVLTDVHLRLYTSIEALEELLGGHWRHEAPGPTPSPTGTCGSCGGTGEVFHGFGEDGPIFAGECGCETPYCGGCGGAWPCLPVVTVGRAVGARFALEATS</sequence>
<dbReference type="RefSeq" id="WP_259864094.1">
    <property type="nucleotide sequence ID" value="NZ_BAAAST010000073.1"/>
</dbReference>
<accession>A0ABY5WCG3</accession>
<proteinExistence type="predicted"/>
<gene>
    <name evidence="1" type="ORF">Dfulv_16825</name>
</gene>
<dbReference type="Proteomes" id="UP001059617">
    <property type="component" value="Chromosome"/>
</dbReference>
<organism evidence="1 2">
    <name type="scientific">Dactylosporangium fulvum</name>
    <dbReference type="NCBI Taxonomy" id="53359"/>
    <lineage>
        <taxon>Bacteria</taxon>
        <taxon>Bacillati</taxon>
        <taxon>Actinomycetota</taxon>
        <taxon>Actinomycetes</taxon>
        <taxon>Micromonosporales</taxon>
        <taxon>Micromonosporaceae</taxon>
        <taxon>Dactylosporangium</taxon>
    </lineage>
</organism>
<reference evidence="1" key="2">
    <citation type="submission" date="2022-09" db="EMBL/GenBank/DDBJ databases">
        <title>Biosynthetic gene clusters of Dactylosporangioum fulvum.</title>
        <authorList>
            <person name="Caradec T."/>
        </authorList>
    </citation>
    <scope>NUCLEOTIDE SEQUENCE</scope>
    <source>
        <strain evidence="1">NRRL B-16292</strain>
    </source>
</reference>
<name>A0ABY5WCG3_9ACTN</name>
<evidence type="ECO:0000313" key="2">
    <source>
        <dbReference type="Proteomes" id="UP001059617"/>
    </source>
</evidence>
<evidence type="ECO:0000313" key="1">
    <source>
        <dbReference type="EMBL" id="UWP85811.1"/>
    </source>
</evidence>
<reference evidence="1" key="1">
    <citation type="submission" date="2021-04" db="EMBL/GenBank/DDBJ databases">
        <authorList>
            <person name="Hartkoorn R.C."/>
            <person name="Beaudoing E."/>
            <person name="Hot D."/>
        </authorList>
    </citation>
    <scope>NUCLEOTIDE SEQUENCE</scope>
    <source>
        <strain evidence="1">NRRL B-16292</strain>
    </source>
</reference>
<protein>
    <submittedName>
        <fullName evidence="1">Uncharacterized protein</fullName>
    </submittedName>
</protein>
<dbReference type="EMBL" id="CP073720">
    <property type="protein sequence ID" value="UWP85811.1"/>
    <property type="molecule type" value="Genomic_DNA"/>
</dbReference>